<feature type="transmembrane region" description="Helical" evidence="2">
    <location>
        <begin position="303"/>
        <end position="322"/>
    </location>
</feature>
<accession>A0A810LAF9</accession>
<feature type="region of interest" description="Disordered" evidence="1">
    <location>
        <begin position="1"/>
        <end position="20"/>
    </location>
</feature>
<evidence type="ECO:0000313" key="4">
    <source>
        <dbReference type="EMBL" id="BCJ31582.1"/>
    </source>
</evidence>
<feature type="transmembrane region" description="Helical" evidence="2">
    <location>
        <begin position="203"/>
        <end position="229"/>
    </location>
</feature>
<feature type="transmembrane region" description="Helical" evidence="2">
    <location>
        <begin position="109"/>
        <end position="130"/>
    </location>
</feature>
<evidence type="ECO:0000313" key="5">
    <source>
        <dbReference type="Proteomes" id="UP000680750"/>
    </source>
</evidence>
<dbReference type="Pfam" id="PF01757">
    <property type="entry name" value="Acyl_transf_3"/>
    <property type="match status" value="1"/>
</dbReference>
<dbReference type="RefSeq" id="WP_084130843.1">
    <property type="nucleotide sequence ID" value="NZ_AP023354.1"/>
</dbReference>
<gene>
    <name evidence="4" type="ORF">Asera_56900</name>
</gene>
<feature type="transmembrane region" description="Helical" evidence="2">
    <location>
        <begin position="264"/>
        <end position="283"/>
    </location>
</feature>
<organism evidence="4 5">
    <name type="scientific">Actinocatenispora sera</name>
    <dbReference type="NCBI Taxonomy" id="390989"/>
    <lineage>
        <taxon>Bacteria</taxon>
        <taxon>Bacillati</taxon>
        <taxon>Actinomycetota</taxon>
        <taxon>Actinomycetes</taxon>
        <taxon>Micromonosporales</taxon>
        <taxon>Micromonosporaceae</taxon>
        <taxon>Actinocatenispora</taxon>
    </lineage>
</organism>
<dbReference type="AlphaFoldDB" id="A0A810LAF9"/>
<reference evidence="4" key="1">
    <citation type="submission" date="2020-08" db="EMBL/GenBank/DDBJ databases">
        <title>Whole genome shotgun sequence of Actinocatenispora sera NBRC 101916.</title>
        <authorList>
            <person name="Komaki H."/>
            <person name="Tamura T."/>
        </authorList>
    </citation>
    <scope>NUCLEOTIDE SEQUENCE</scope>
    <source>
        <strain evidence="4">NBRC 101916</strain>
    </source>
</reference>
<dbReference type="KEGG" id="aser:Asera_56900"/>
<keyword evidence="5" id="KW-1185">Reference proteome</keyword>
<evidence type="ECO:0000256" key="1">
    <source>
        <dbReference type="SAM" id="MobiDB-lite"/>
    </source>
</evidence>
<dbReference type="EMBL" id="AP023354">
    <property type="protein sequence ID" value="BCJ31582.1"/>
    <property type="molecule type" value="Genomic_DNA"/>
</dbReference>
<feature type="transmembrane region" description="Helical" evidence="2">
    <location>
        <begin position="62"/>
        <end position="88"/>
    </location>
</feature>
<keyword evidence="2" id="KW-0472">Membrane</keyword>
<feature type="transmembrane region" description="Helical" evidence="2">
    <location>
        <begin position="33"/>
        <end position="56"/>
    </location>
</feature>
<dbReference type="InterPro" id="IPR050623">
    <property type="entry name" value="Glucan_succinyl_AcylTrfase"/>
</dbReference>
<feature type="domain" description="Acyltransferase 3" evidence="3">
    <location>
        <begin position="27"/>
        <end position="384"/>
    </location>
</feature>
<feature type="transmembrane region" description="Helical" evidence="2">
    <location>
        <begin position="343"/>
        <end position="363"/>
    </location>
</feature>
<evidence type="ECO:0000256" key="2">
    <source>
        <dbReference type="SAM" id="Phobius"/>
    </source>
</evidence>
<dbReference type="PANTHER" id="PTHR36927:SF4">
    <property type="entry name" value="BLR5718 PROTEIN"/>
    <property type="match status" value="1"/>
</dbReference>
<keyword evidence="2" id="KW-1133">Transmembrane helix</keyword>
<dbReference type="InterPro" id="IPR002656">
    <property type="entry name" value="Acyl_transf_3_dom"/>
</dbReference>
<keyword evidence="2" id="KW-0812">Transmembrane</keyword>
<dbReference type="GO" id="GO:0016747">
    <property type="term" value="F:acyltransferase activity, transferring groups other than amino-acyl groups"/>
    <property type="evidence" value="ECO:0007669"/>
    <property type="project" value="InterPro"/>
</dbReference>
<feature type="transmembrane region" description="Helical" evidence="2">
    <location>
        <begin position="369"/>
        <end position="387"/>
    </location>
</feature>
<sequence length="397" mass="42918">MSVLRDRPDALAPHGNGERSPGRRLRFVDNLRIALTVLVVLHHVVVGYSGLGMWYYDERPTSAAVGIGLTVFLMLNQAWFMGAFFLLSGHFTPGSYERKGARAFLRDRLVRLGIPLLVFYFVLNPILSLGDYHGGPLGIAYLHAIGSGPLWFALALLVFDACYAAVRVLGAARRGRRGAEPRRGSRLARWEDRATGAPKRRTVLGFVAALALATYVLRILVPAGFWLPVIDFPTGAYLAQYAAFFVLGTIAYRRGWFRAVTPRLGRFGAALAAGAVVVFLPLALGTGGVTGWTGHGTLSSLCYALFDSGFAVGLLLALLAVFRRRFDGQGPLRRYLARHSFTVYVTHAAVVTAAGYALAALAMPTLPKVALVALVAVPACFALAGPIRRLPGVRRVL</sequence>
<evidence type="ECO:0000259" key="3">
    <source>
        <dbReference type="Pfam" id="PF01757"/>
    </source>
</evidence>
<feature type="transmembrane region" description="Helical" evidence="2">
    <location>
        <begin position="150"/>
        <end position="169"/>
    </location>
</feature>
<protein>
    <recommendedName>
        <fullName evidence="3">Acyltransferase 3 domain-containing protein</fullName>
    </recommendedName>
</protein>
<proteinExistence type="predicted"/>
<feature type="transmembrane region" description="Helical" evidence="2">
    <location>
        <begin position="235"/>
        <end position="252"/>
    </location>
</feature>
<dbReference type="Proteomes" id="UP000680750">
    <property type="component" value="Chromosome"/>
</dbReference>
<dbReference type="OrthoDB" id="7375713at2"/>
<dbReference type="PANTHER" id="PTHR36927">
    <property type="entry name" value="BLR4337 PROTEIN"/>
    <property type="match status" value="1"/>
</dbReference>
<name>A0A810LAF9_9ACTN</name>